<keyword evidence="2" id="KW-1185">Reference proteome</keyword>
<gene>
    <name evidence="1" type="ORF">HPB47_011185</name>
</gene>
<reference evidence="1 2" key="1">
    <citation type="journal article" date="2020" name="Cell">
        <title>Large-Scale Comparative Analyses of Tick Genomes Elucidate Their Genetic Diversity and Vector Capacities.</title>
        <authorList>
            <consortium name="Tick Genome and Microbiome Consortium (TIGMIC)"/>
            <person name="Jia N."/>
            <person name="Wang J."/>
            <person name="Shi W."/>
            <person name="Du L."/>
            <person name="Sun Y."/>
            <person name="Zhan W."/>
            <person name="Jiang J.F."/>
            <person name="Wang Q."/>
            <person name="Zhang B."/>
            <person name="Ji P."/>
            <person name="Bell-Sakyi L."/>
            <person name="Cui X.M."/>
            <person name="Yuan T.T."/>
            <person name="Jiang B.G."/>
            <person name="Yang W.F."/>
            <person name="Lam T.T."/>
            <person name="Chang Q.C."/>
            <person name="Ding S.J."/>
            <person name="Wang X.J."/>
            <person name="Zhu J.G."/>
            <person name="Ruan X.D."/>
            <person name="Zhao L."/>
            <person name="Wei J.T."/>
            <person name="Ye R.Z."/>
            <person name="Que T.C."/>
            <person name="Du C.H."/>
            <person name="Zhou Y.H."/>
            <person name="Cheng J.X."/>
            <person name="Dai P.F."/>
            <person name="Guo W.B."/>
            <person name="Han X.H."/>
            <person name="Huang E.J."/>
            <person name="Li L.F."/>
            <person name="Wei W."/>
            <person name="Gao Y.C."/>
            <person name="Liu J.Z."/>
            <person name="Shao H.Z."/>
            <person name="Wang X."/>
            <person name="Wang C.C."/>
            <person name="Yang T.C."/>
            <person name="Huo Q.B."/>
            <person name="Li W."/>
            <person name="Chen H.Y."/>
            <person name="Chen S.E."/>
            <person name="Zhou L.G."/>
            <person name="Ni X.B."/>
            <person name="Tian J.H."/>
            <person name="Sheng Y."/>
            <person name="Liu T."/>
            <person name="Pan Y.S."/>
            <person name="Xia L.Y."/>
            <person name="Li J."/>
            <person name="Zhao F."/>
            <person name="Cao W.C."/>
        </authorList>
    </citation>
    <scope>NUCLEOTIDE SEQUENCE [LARGE SCALE GENOMIC DNA]</scope>
    <source>
        <strain evidence="1">Iper-2018</strain>
    </source>
</reference>
<organism evidence="1 2">
    <name type="scientific">Ixodes persulcatus</name>
    <name type="common">Taiga tick</name>
    <dbReference type="NCBI Taxonomy" id="34615"/>
    <lineage>
        <taxon>Eukaryota</taxon>
        <taxon>Metazoa</taxon>
        <taxon>Ecdysozoa</taxon>
        <taxon>Arthropoda</taxon>
        <taxon>Chelicerata</taxon>
        <taxon>Arachnida</taxon>
        <taxon>Acari</taxon>
        <taxon>Parasitiformes</taxon>
        <taxon>Ixodida</taxon>
        <taxon>Ixodoidea</taxon>
        <taxon>Ixodidae</taxon>
        <taxon>Ixodinae</taxon>
        <taxon>Ixodes</taxon>
    </lineage>
</organism>
<accession>A0AC60NX37</accession>
<evidence type="ECO:0000313" key="2">
    <source>
        <dbReference type="Proteomes" id="UP000805193"/>
    </source>
</evidence>
<proteinExistence type="predicted"/>
<evidence type="ECO:0000313" key="1">
    <source>
        <dbReference type="EMBL" id="KAG0411703.1"/>
    </source>
</evidence>
<sequence length="457" mass="50259">MEPRCGDSVAGHSGGVRLPGDKALRSMSPGGDLGYHTLLGTPSWGDASPTAQPQQRNPRRGWCPFDRLPDDLLLRVLGFLASDELCRCARVCRRWYFLAWEPQLWTSVVLASERLPVDHGLRTLFRLLSRDTPGVCSAVERVCLSGCLRLSDGGLTAVARRCPQLRTLEVRGCTQVTDVGVSEVVSRCLSLDRLDLTGCFQVTSVKFRPAVPAGGGVGPVDHGRADSSLPGRGAPRQLYLQYVDLTDCQALEDAGVKALARGCPQLTHLFLRRCLRITDAAVKAVASYCVMLRELSISDCLQVTDFGLYELAKLGPHLRYLSVAKCERVSDAGLKQVCRHCYRLRYLNARGCEAVSDATLEVLARSCPRLRALDVGKCEVGDRGLACLARHCPNLRKLSLKSCDLVTDRGLQALAYFCRGLQQLSLQDCSMVTLDGYRTVRKLCRRCIIEHTNPGFH</sequence>
<comment type="caution">
    <text evidence="1">The sequence shown here is derived from an EMBL/GenBank/DDBJ whole genome shotgun (WGS) entry which is preliminary data.</text>
</comment>
<protein>
    <submittedName>
        <fullName evidence="1">Uncharacterized protein</fullName>
    </submittedName>
</protein>
<name>A0AC60NX37_IXOPE</name>
<dbReference type="Proteomes" id="UP000805193">
    <property type="component" value="Unassembled WGS sequence"/>
</dbReference>
<dbReference type="EMBL" id="JABSTQ010011412">
    <property type="protein sequence ID" value="KAG0411703.1"/>
    <property type="molecule type" value="Genomic_DNA"/>
</dbReference>